<feature type="compositionally biased region" description="Polar residues" evidence="1">
    <location>
        <begin position="20"/>
        <end position="44"/>
    </location>
</feature>
<feature type="region of interest" description="Disordered" evidence="1">
    <location>
        <begin position="1"/>
        <end position="136"/>
    </location>
</feature>
<dbReference type="Proteomes" id="UP000095751">
    <property type="component" value="Unassembled WGS sequence"/>
</dbReference>
<protein>
    <submittedName>
        <fullName evidence="2">Uncharacterized protein</fullName>
    </submittedName>
</protein>
<dbReference type="AlphaFoldDB" id="A0A1E7F6P8"/>
<name>A0A1E7F6P8_9STRA</name>
<dbReference type="InParanoid" id="A0A1E7F6P8"/>
<feature type="compositionally biased region" description="Basic and acidic residues" evidence="1">
    <location>
        <begin position="121"/>
        <end position="136"/>
    </location>
</feature>
<feature type="compositionally biased region" description="Polar residues" evidence="1">
    <location>
        <begin position="65"/>
        <end position="82"/>
    </location>
</feature>
<dbReference type="KEGG" id="fcy:FRACYDRAFT_269950"/>
<proteinExistence type="predicted"/>
<evidence type="ECO:0000256" key="1">
    <source>
        <dbReference type="SAM" id="MobiDB-lite"/>
    </source>
</evidence>
<feature type="compositionally biased region" description="Polar residues" evidence="1">
    <location>
        <begin position="96"/>
        <end position="106"/>
    </location>
</feature>
<feature type="compositionally biased region" description="Low complexity" evidence="1">
    <location>
        <begin position="9"/>
        <end position="19"/>
    </location>
</feature>
<gene>
    <name evidence="2" type="ORF">FRACYDRAFT_269950</name>
</gene>
<organism evidence="2 3">
    <name type="scientific">Fragilariopsis cylindrus CCMP1102</name>
    <dbReference type="NCBI Taxonomy" id="635003"/>
    <lineage>
        <taxon>Eukaryota</taxon>
        <taxon>Sar</taxon>
        <taxon>Stramenopiles</taxon>
        <taxon>Ochrophyta</taxon>
        <taxon>Bacillariophyta</taxon>
        <taxon>Bacillariophyceae</taxon>
        <taxon>Bacillariophycidae</taxon>
        <taxon>Bacillariales</taxon>
        <taxon>Bacillariaceae</taxon>
        <taxon>Fragilariopsis</taxon>
    </lineage>
</organism>
<reference evidence="2 3" key="1">
    <citation type="submission" date="2016-09" db="EMBL/GenBank/DDBJ databases">
        <title>Extensive genetic diversity and differential bi-allelic expression allows diatom success in the polar Southern Ocean.</title>
        <authorList>
            <consortium name="DOE Joint Genome Institute"/>
            <person name="Mock T."/>
            <person name="Otillar R.P."/>
            <person name="Strauss J."/>
            <person name="Dupont C."/>
            <person name="Frickenhaus S."/>
            <person name="Maumus F."/>
            <person name="Mcmullan M."/>
            <person name="Sanges R."/>
            <person name="Schmutz J."/>
            <person name="Toseland A."/>
            <person name="Valas R."/>
            <person name="Veluchamy A."/>
            <person name="Ward B.J."/>
            <person name="Allen A."/>
            <person name="Barry K."/>
            <person name="Falciatore A."/>
            <person name="Ferrante M."/>
            <person name="Fortunato A.E."/>
            <person name="Gloeckner G."/>
            <person name="Gruber A."/>
            <person name="Hipkin R."/>
            <person name="Janech M."/>
            <person name="Kroth P."/>
            <person name="Leese F."/>
            <person name="Lindquist E."/>
            <person name="Lyon B.R."/>
            <person name="Martin J."/>
            <person name="Mayer C."/>
            <person name="Parker M."/>
            <person name="Quesneville H."/>
            <person name="Raymond J."/>
            <person name="Uhlig C."/>
            <person name="Valentin K.U."/>
            <person name="Worden A.Z."/>
            <person name="Armbrust E.V."/>
            <person name="Bowler C."/>
            <person name="Green B."/>
            <person name="Moulton V."/>
            <person name="Van Oosterhout C."/>
            <person name="Grigoriev I."/>
        </authorList>
    </citation>
    <scope>NUCLEOTIDE SEQUENCE [LARGE SCALE GENOMIC DNA]</scope>
    <source>
        <strain evidence="2 3">CCMP1102</strain>
    </source>
</reference>
<dbReference type="EMBL" id="KV784361">
    <property type="protein sequence ID" value="OEU13862.1"/>
    <property type="molecule type" value="Genomic_DNA"/>
</dbReference>
<evidence type="ECO:0000313" key="2">
    <source>
        <dbReference type="EMBL" id="OEU13862.1"/>
    </source>
</evidence>
<evidence type="ECO:0000313" key="3">
    <source>
        <dbReference type="Proteomes" id="UP000095751"/>
    </source>
</evidence>
<sequence length="156" mass="16537">MKTKPKAPSSSFSVYSTPSQNTISSNDSPSQDQASSKSYGSFGTNAPPRAAPSSFSFGAPPASSLGNPSSVSTNLPQSTINQPVPPKIADNPPVAPSNQSYGTTSAPKPFAASAYSQNGGKDGRDERENVIMERDRLKDLEKARKRAMDVIRDEEE</sequence>
<keyword evidence="3" id="KW-1185">Reference proteome</keyword>
<feature type="compositionally biased region" description="Low complexity" evidence="1">
    <location>
        <begin position="46"/>
        <end position="64"/>
    </location>
</feature>
<accession>A0A1E7F6P8</accession>